<dbReference type="Gene3D" id="1.10.10.10">
    <property type="entry name" value="Winged helix-like DNA-binding domain superfamily/Winged helix DNA-binding domain"/>
    <property type="match status" value="1"/>
</dbReference>
<dbReference type="InterPro" id="IPR036388">
    <property type="entry name" value="WH-like_DNA-bd_sf"/>
</dbReference>
<dbReference type="RefSeq" id="WP_072967716.1">
    <property type="nucleotide sequence ID" value="NZ_FRAJ01000014.1"/>
</dbReference>
<protein>
    <recommendedName>
        <fullName evidence="1">TRASH domain-containing protein</fullName>
    </recommendedName>
</protein>
<evidence type="ECO:0000313" key="2">
    <source>
        <dbReference type="EMBL" id="SHK31302.1"/>
    </source>
</evidence>
<reference evidence="2 3" key="1">
    <citation type="submission" date="2016-11" db="EMBL/GenBank/DDBJ databases">
        <authorList>
            <person name="Jaros S."/>
            <person name="Januszkiewicz K."/>
            <person name="Wedrychowicz H."/>
        </authorList>
    </citation>
    <scope>NUCLEOTIDE SEQUENCE [LARGE SCALE GENOMIC DNA]</scope>
    <source>
        <strain evidence="2 3">DSM 14501</strain>
    </source>
</reference>
<feature type="domain" description="TRASH" evidence="1">
    <location>
        <begin position="115"/>
        <end position="145"/>
    </location>
</feature>
<dbReference type="STRING" id="1121266.SAMN02745883_01779"/>
<organism evidence="2 3">
    <name type="scientific">Caminicella sporogenes DSM 14501</name>
    <dbReference type="NCBI Taxonomy" id="1121266"/>
    <lineage>
        <taxon>Bacteria</taxon>
        <taxon>Bacillati</taxon>
        <taxon>Bacillota</taxon>
        <taxon>Clostridia</taxon>
        <taxon>Peptostreptococcales</taxon>
        <taxon>Caminicellaceae</taxon>
        <taxon>Caminicella</taxon>
    </lineage>
</organism>
<gene>
    <name evidence="2" type="ORF">SAMN02745883_01779</name>
</gene>
<keyword evidence="3" id="KW-1185">Reference proteome</keyword>
<accession>A0A1M6RFR4</accession>
<evidence type="ECO:0000313" key="3">
    <source>
        <dbReference type="Proteomes" id="UP000184082"/>
    </source>
</evidence>
<dbReference type="AlphaFoldDB" id="A0A1M6RFR4"/>
<dbReference type="Proteomes" id="UP000184082">
    <property type="component" value="Unassembled WGS sequence"/>
</dbReference>
<proteinExistence type="predicted"/>
<dbReference type="SMART" id="SM00746">
    <property type="entry name" value="TRASH"/>
    <property type="match status" value="2"/>
</dbReference>
<dbReference type="EMBL" id="FRAJ01000014">
    <property type="protein sequence ID" value="SHK31302.1"/>
    <property type="molecule type" value="Genomic_DNA"/>
</dbReference>
<sequence length="170" mass="20432">MLTKEQKEEILRLRKKGHGYKSIASILKVKRDDVRDLCRRYGLTGYLGYGQLIKNETPKKKEIQDKCLYCGKEINTKTRRGKKSKFCSEHCRRTWWKENQDKKDRRDTAWYSFICKYCGKDFKAYGNKNRKFCSRKCAMDYRYGFYKEKTGYETRLEKDSKSNYGTHSDE</sequence>
<dbReference type="InterPro" id="IPR011017">
    <property type="entry name" value="TRASH_dom"/>
</dbReference>
<evidence type="ECO:0000259" key="1">
    <source>
        <dbReference type="SMART" id="SM00746"/>
    </source>
</evidence>
<feature type="domain" description="TRASH" evidence="1">
    <location>
        <begin position="67"/>
        <end position="99"/>
    </location>
</feature>
<name>A0A1M6RFR4_9FIRM</name>